<dbReference type="SUPFAM" id="SSF52151">
    <property type="entry name" value="FabD/lysophospholipase-like"/>
    <property type="match status" value="1"/>
</dbReference>
<dbReference type="InterPro" id="IPR024925">
    <property type="entry name" value="Malonyl_CoA-ACP_transAc"/>
</dbReference>
<reference evidence="9" key="1">
    <citation type="submission" date="2021-11" db="EMBL/GenBank/DDBJ databases">
        <title>Legionella maioricencis sp. nov., a new species isolated from hot water samples in Mallorca.</title>
        <authorList>
            <person name="Crespi S."/>
            <person name="Drasar V."/>
            <person name="Salva-Serra F."/>
            <person name="Jaen-Luchoro D."/>
            <person name="Pineiro-Iglesias B."/>
            <person name="Aliaga F."/>
            <person name="Fernandez-Juarez V."/>
            <person name="Coll G."/>
            <person name="Moore E.R.B."/>
            <person name="Bennasar-Figueras A."/>
        </authorList>
    </citation>
    <scope>NUCLEOTIDE SEQUENCE</scope>
    <source>
        <strain evidence="9">HCPI-6</strain>
    </source>
</reference>
<dbReference type="Gene3D" id="3.30.70.250">
    <property type="entry name" value="Malonyl-CoA ACP transacylase, ACP-binding"/>
    <property type="match status" value="1"/>
</dbReference>
<dbReference type="PIRSF" id="PIRSF000446">
    <property type="entry name" value="Mct"/>
    <property type="match status" value="1"/>
</dbReference>
<comment type="similarity">
    <text evidence="6">Belongs to the fabD family.</text>
</comment>
<evidence type="ECO:0000259" key="8">
    <source>
        <dbReference type="SMART" id="SM00827"/>
    </source>
</evidence>
<organism evidence="9 10">
    <name type="scientific">Legionella maioricensis</name>
    <dbReference type="NCBI Taxonomy" id="2896528"/>
    <lineage>
        <taxon>Bacteria</taxon>
        <taxon>Pseudomonadati</taxon>
        <taxon>Pseudomonadota</taxon>
        <taxon>Gammaproteobacteria</taxon>
        <taxon>Legionellales</taxon>
        <taxon>Legionellaceae</taxon>
        <taxon>Legionella</taxon>
    </lineage>
</organism>
<dbReference type="InterPro" id="IPR050858">
    <property type="entry name" value="Mal-CoA-ACP_Trans/PKS_FabD"/>
</dbReference>
<dbReference type="AlphaFoldDB" id="A0A9X2CZP8"/>
<dbReference type="InterPro" id="IPR016035">
    <property type="entry name" value="Acyl_Trfase/lysoPLipase"/>
</dbReference>
<dbReference type="InterPro" id="IPR001227">
    <property type="entry name" value="Ac_transferase_dom_sf"/>
</dbReference>
<evidence type="ECO:0000256" key="3">
    <source>
        <dbReference type="ARBA" id="ARBA00022679"/>
    </source>
</evidence>
<proteinExistence type="inferred from homology"/>
<dbReference type="InterPro" id="IPR004410">
    <property type="entry name" value="Malonyl_CoA-ACP_transAc_FabD"/>
</dbReference>
<comment type="caution">
    <text evidence="9">The sequence shown here is derived from an EMBL/GenBank/DDBJ whole genome shotgun (WGS) entry which is preliminary data.</text>
</comment>
<feature type="active site" evidence="7">
    <location>
        <position position="190"/>
    </location>
</feature>
<dbReference type="NCBIfam" id="TIGR00128">
    <property type="entry name" value="fabD"/>
    <property type="match status" value="1"/>
</dbReference>
<protein>
    <recommendedName>
        <fullName evidence="2 6">Malonyl CoA-acyl carrier protein transacylase</fullName>
        <ecNumber evidence="1 6">2.3.1.39</ecNumber>
    </recommendedName>
</protein>
<evidence type="ECO:0000313" key="9">
    <source>
        <dbReference type="EMBL" id="MCL9683773.1"/>
    </source>
</evidence>
<evidence type="ECO:0000256" key="1">
    <source>
        <dbReference type="ARBA" id="ARBA00013258"/>
    </source>
</evidence>
<accession>A0A9X2CZP8</accession>
<evidence type="ECO:0000256" key="5">
    <source>
        <dbReference type="ARBA" id="ARBA00048462"/>
    </source>
</evidence>
<dbReference type="GO" id="GO:0005829">
    <property type="term" value="C:cytosol"/>
    <property type="evidence" value="ECO:0007669"/>
    <property type="project" value="TreeGrafter"/>
</dbReference>
<dbReference type="SUPFAM" id="SSF55048">
    <property type="entry name" value="Probable ACP-binding domain of malonyl-CoA ACP transacylase"/>
    <property type="match status" value="1"/>
</dbReference>
<feature type="active site" evidence="7">
    <location>
        <position position="86"/>
    </location>
</feature>
<dbReference type="GO" id="GO:0004314">
    <property type="term" value="F:[acyl-carrier-protein] S-malonyltransferase activity"/>
    <property type="evidence" value="ECO:0007669"/>
    <property type="project" value="UniProtKB-EC"/>
</dbReference>
<feature type="domain" description="Malonyl-CoA:ACP transacylase (MAT)" evidence="8">
    <location>
        <begin position="5"/>
        <end position="275"/>
    </location>
</feature>
<dbReference type="InterPro" id="IPR016036">
    <property type="entry name" value="Malonyl_transacylase_ACP-bd"/>
</dbReference>
<keyword evidence="3 6" id="KW-0808">Transferase</keyword>
<dbReference type="PANTHER" id="PTHR42681:SF1">
    <property type="entry name" value="MALONYL-COA-ACYL CARRIER PROTEIN TRANSACYLASE, MITOCHONDRIAL"/>
    <property type="match status" value="1"/>
</dbReference>
<dbReference type="GO" id="GO:0006633">
    <property type="term" value="P:fatty acid biosynthetic process"/>
    <property type="evidence" value="ECO:0007669"/>
    <property type="project" value="TreeGrafter"/>
</dbReference>
<evidence type="ECO:0000256" key="4">
    <source>
        <dbReference type="ARBA" id="ARBA00023315"/>
    </source>
</evidence>
<dbReference type="PANTHER" id="PTHR42681">
    <property type="entry name" value="MALONYL-COA-ACYL CARRIER PROTEIN TRANSACYLASE, MITOCHONDRIAL"/>
    <property type="match status" value="1"/>
</dbReference>
<evidence type="ECO:0000256" key="2">
    <source>
        <dbReference type="ARBA" id="ARBA00018953"/>
    </source>
</evidence>
<keyword evidence="10" id="KW-1185">Reference proteome</keyword>
<dbReference type="EC" id="2.3.1.39" evidence="1 6"/>
<sequence>MTTYMFPGQGSQVKGMGGDLFSQFPQQVKQANEVLGYSIEELCINDPGQQLGNTQFTQPALYIIEALTFLAKSRDALKPQYCIGHSLGEYSALFAAGAFDFITGLKLVKKRGELMAQVRGGGMLAVIGLPLERIKGLLQENELDTIDYANFNSSNQMVISGVAEDINRAQDILATEASMCIPLRVSGAFHSRYMQLMANEFEQFIIPFEFMPLHTEVISNVTARPYIQNTIKECLVKQLTSSVRWAETISYLKTKGESEFIEIGPGSVLTRLMKQN</sequence>
<dbReference type="Pfam" id="PF00698">
    <property type="entry name" value="Acyl_transf_1"/>
    <property type="match status" value="1"/>
</dbReference>
<gene>
    <name evidence="9" type="primary">fabD</name>
    <name evidence="9" type="ORF">LOX96_06685</name>
</gene>
<dbReference type="EMBL" id="JAJKBJ010000006">
    <property type="protein sequence ID" value="MCL9683773.1"/>
    <property type="molecule type" value="Genomic_DNA"/>
</dbReference>
<evidence type="ECO:0000256" key="7">
    <source>
        <dbReference type="PIRSR" id="PIRSR000446-1"/>
    </source>
</evidence>
<dbReference type="SMART" id="SM00827">
    <property type="entry name" value="PKS_AT"/>
    <property type="match status" value="1"/>
</dbReference>
<evidence type="ECO:0000313" key="10">
    <source>
        <dbReference type="Proteomes" id="UP001139721"/>
    </source>
</evidence>
<comment type="catalytic activity">
    <reaction evidence="5 6">
        <text>holo-[ACP] + malonyl-CoA = malonyl-[ACP] + CoA</text>
        <dbReference type="Rhea" id="RHEA:41792"/>
        <dbReference type="Rhea" id="RHEA-COMP:9623"/>
        <dbReference type="Rhea" id="RHEA-COMP:9685"/>
        <dbReference type="ChEBI" id="CHEBI:57287"/>
        <dbReference type="ChEBI" id="CHEBI:57384"/>
        <dbReference type="ChEBI" id="CHEBI:64479"/>
        <dbReference type="ChEBI" id="CHEBI:78449"/>
        <dbReference type="EC" id="2.3.1.39"/>
    </reaction>
</comment>
<dbReference type="Gene3D" id="3.40.366.10">
    <property type="entry name" value="Malonyl-Coenzyme A Acyl Carrier Protein, domain 2"/>
    <property type="match status" value="1"/>
</dbReference>
<name>A0A9X2CZP8_9GAMM</name>
<dbReference type="RefSeq" id="WP_250420828.1">
    <property type="nucleotide sequence ID" value="NZ_JAJKBJ010000006.1"/>
</dbReference>
<keyword evidence="4 6" id="KW-0012">Acyltransferase</keyword>
<evidence type="ECO:0000256" key="6">
    <source>
        <dbReference type="PIRNR" id="PIRNR000446"/>
    </source>
</evidence>
<dbReference type="InterPro" id="IPR014043">
    <property type="entry name" value="Acyl_transferase_dom"/>
</dbReference>
<dbReference type="Proteomes" id="UP001139721">
    <property type="component" value="Unassembled WGS sequence"/>
</dbReference>